<gene>
    <name evidence="2" type="ORF">THAOC_19350</name>
</gene>
<evidence type="ECO:0000256" key="1">
    <source>
        <dbReference type="SAM" id="MobiDB-lite"/>
    </source>
</evidence>
<dbReference type="Proteomes" id="UP000266841">
    <property type="component" value="Unassembled WGS sequence"/>
</dbReference>
<dbReference type="AlphaFoldDB" id="K0SH48"/>
<protein>
    <submittedName>
        <fullName evidence="2">Uncharacterized protein</fullName>
    </submittedName>
</protein>
<feature type="region of interest" description="Disordered" evidence="1">
    <location>
        <begin position="1"/>
        <end position="196"/>
    </location>
</feature>
<evidence type="ECO:0000313" key="3">
    <source>
        <dbReference type="Proteomes" id="UP000266841"/>
    </source>
</evidence>
<comment type="caution">
    <text evidence="2">The sequence shown here is derived from an EMBL/GenBank/DDBJ whole genome shotgun (WGS) entry which is preliminary data.</text>
</comment>
<organism evidence="2 3">
    <name type="scientific">Thalassiosira oceanica</name>
    <name type="common">Marine diatom</name>
    <dbReference type="NCBI Taxonomy" id="159749"/>
    <lineage>
        <taxon>Eukaryota</taxon>
        <taxon>Sar</taxon>
        <taxon>Stramenopiles</taxon>
        <taxon>Ochrophyta</taxon>
        <taxon>Bacillariophyta</taxon>
        <taxon>Coscinodiscophyceae</taxon>
        <taxon>Thalassiosirophycidae</taxon>
        <taxon>Thalassiosirales</taxon>
        <taxon>Thalassiosiraceae</taxon>
        <taxon>Thalassiosira</taxon>
    </lineage>
</organism>
<feature type="non-terminal residue" evidence="2">
    <location>
        <position position="1"/>
    </location>
</feature>
<sequence>RPEPRDVEVEPGPVAHAQDQAGEEPLPARGAGKAPDAARRASTPGGRGGAGGPPLVDARDGTTLEPLGSELVPGIVPEGEAAGDAAGVLRRRQVEGELEGGDAEPGGVRRRRQRRRRGRKVAGGGGRDRHEPLRPQGVLREAPRRQAQEEEDAGRVAGPGGELPGVLRGRDTPAQEGQEREEEGQGEGGEVLREEE</sequence>
<proteinExistence type="predicted"/>
<dbReference type="EMBL" id="AGNL01021242">
    <property type="protein sequence ID" value="EJK60316.1"/>
    <property type="molecule type" value="Genomic_DNA"/>
</dbReference>
<keyword evidence="3" id="KW-1185">Reference proteome</keyword>
<name>K0SH48_THAOC</name>
<evidence type="ECO:0000313" key="2">
    <source>
        <dbReference type="EMBL" id="EJK60316.1"/>
    </source>
</evidence>
<reference evidence="2 3" key="1">
    <citation type="journal article" date="2012" name="Genome Biol.">
        <title>Genome and low-iron response of an oceanic diatom adapted to chronic iron limitation.</title>
        <authorList>
            <person name="Lommer M."/>
            <person name="Specht M."/>
            <person name="Roy A.S."/>
            <person name="Kraemer L."/>
            <person name="Andreson R."/>
            <person name="Gutowska M.A."/>
            <person name="Wolf J."/>
            <person name="Bergner S.V."/>
            <person name="Schilhabel M.B."/>
            <person name="Klostermeier U.C."/>
            <person name="Beiko R.G."/>
            <person name="Rosenstiel P."/>
            <person name="Hippler M."/>
            <person name="Laroche J."/>
        </authorList>
    </citation>
    <scope>NUCLEOTIDE SEQUENCE [LARGE SCALE GENOMIC DNA]</scope>
    <source>
        <strain evidence="2 3">CCMP1005</strain>
    </source>
</reference>
<feature type="compositionally biased region" description="Basic residues" evidence="1">
    <location>
        <begin position="108"/>
        <end position="120"/>
    </location>
</feature>
<accession>K0SH48</accession>